<evidence type="ECO:0000256" key="10">
    <source>
        <dbReference type="ARBA" id="ARBA00023303"/>
    </source>
</evidence>
<feature type="domain" description="Neurotransmitter-gated ion-channel ligand-binding" evidence="12">
    <location>
        <begin position="65"/>
        <end position="269"/>
    </location>
</feature>
<dbReference type="InterPro" id="IPR018000">
    <property type="entry name" value="Neurotransmitter_ion_chnl_CS"/>
</dbReference>
<feature type="transmembrane region" description="Helical" evidence="11">
    <location>
        <begin position="336"/>
        <end position="362"/>
    </location>
</feature>
<dbReference type="InterPro" id="IPR036734">
    <property type="entry name" value="Neur_chan_lig-bd_sf"/>
</dbReference>
<keyword evidence="9 11" id="KW-0472">Membrane</keyword>
<organism evidence="14 15">
    <name type="scientific">Plectus sambesii</name>
    <dbReference type="NCBI Taxonomy" id="2011161"/>
    <lineage>
        <taxon>Eukaryota</taxon>
        <taxon>Metazoa</taxon>
        <taxon>Ecdysozoa</taxon>
        <taxon>Nematoda</taxon>
        <taxon>Chromadorea</taxon>
        <taxon>Plectida</taxon>
        <taxon>Plectina</taxon>
        <taxon>Plectoidea</taxon>
        <taxon>Plectidae</taxon>
        <taxon>Plectus</taxon>
    </lineage>
</organism>
<comment type="similarity">
    <text evidence="11">Belongs to the ligand-gated ion channel (TC 1.A.9) family.</text>
</comment>
<dbReference type="GO" id="GO:0005230">
    <property type="term" value="F:extracellular ligand-gated monoatomic ion channel activity"/>
    <property type="evidence" value="ECO:0007669"/>
    <property type="project" value="InterPro"/>
</dbReference>
<protein>
    <submittedName>
        <fullName evidence="15">Uncharacterized protein</fullName>
    </submittedName>
</protein>
<dbReference type="InterPro" id="IPR006202">
    <property type="entry name" value="Neur_chan_lig-bd"/>
</dbReference>
<keyword evidence="5 11" id="KW-0812">Transmembrane</keyword>
<evidence type="ECO:0000256" key="1">
    <source>
        <dbReference type="ARBA" id="ARBA00004141"/>
    </source>
</evidence>
<keyword evidence="8 11" id="KW-0406">Ion transport</keyword>
<evidence type="ECO:0000256" key="9">
    <source>
        <dbReference type="ARBA" id="ARBA00023136"/>
    </source>
</evidence>
<comment type="subcellular location">
    <subcellularLocation>
        <location evidence="2">Cell membrane</location>
    </subcellularLocation>
    <subcellularLocation>
        <location evidence="1">Membrane</location>
        <topology evidence="1">Multi-pass membrane protein</topology>
    </subcellularLocation>
</comment>
<feature type="transmembrane region" description="Helical" evidence="11">
    <location>
        <begin position="271"/>
        <end position="293"/>
    </location>
</feature>
<keyword evidence="7 11" id="KW-1133">Transmembrane helix</keyword>
<dbReference type="CDD" id="cd19049">
    <property type="entry name" value="LGIC_TM_anion"/>
    <property type="match status" value="1"/>
</dbReference>
<dbReference type="PRINTS" id="PR00252">
    <property type="entry name" value="NRIONCHANNEL"/>
</dbReference>
<dbReference type="InterPro" id="IPR006029">
    <property type="entry name" value="Neurotrans-gated_channel_TM"/>
</dbReference>
<dbReference type="Gene3D" id="1.20.58.390">
    <property type="entry name" value="Neurotransmitter-gated ion-channel transmembrane domain"/>
    <property type="match status" value="1"/>
</dbReference>
<evidence type="ECO:0000256" key="4">
    <source>
        <dbReference type="ARBA" id="ARBA00022475"/>
    </source>
</evidence>
<evidence type="ECO:0000256" key="6">
    <source>
        <dbReference type="ARBA" id="ARBA00022729"/>
    </source>
</evidence>
<dbReference type="GO" id="GO:0004888">
    <property type="term" value="F:transmembrane signaling receptor activity"/>
    <property type="evidence" value="ECO:0007669"/>
    <property type="project" value="InterPro"/>
</dbReference>
<keyword evidence="10 11" id="KW-0407">Ion channel</keyword>
<dbReference type="FunFam" id="2.70.170.10:FF:000034">
    <property type="entry name" value="Ligand-Gated ion Channel"/>
    <property type="match status" value="1"/>
</dbReference>
<feature type="domain" description="Neurotransmitter-gated ion-channel transmembrane" evidence="13">
    <location>
        <begin position="278"/>
        <end position="522"/>
    </location>
</feature>
<dbReference type="CDD" id="cd18990">
    <property type="entry name" value="LGIC_ECD_GABAAR"/>
    <property type="match status" value="1"/>
</dbReference>
<evidence type="ECO:0000256" key="11">
    <source>
        <dbReference type="RuleBase" id="RU000687"/>
    </source>
</evidence>
<keyword evidence="3 11" id="KW-0813">Transport</keyword>
<dbReference type="PRINTS" id="PR00253">
    <property type="entry name" value="GABAARECEPTR"/>
</dbReference>
<keyword evidence="6" id="KW-0732">Signal</keyword>
<dbReference type="PANTHER" id="PTHR18945">
    <property type="entry name" value="NEUROTRANSMITTER GATED ION CHANNEL"/>
    <property type="match status" value="1"/>
</dbReference>
<evidence type="ECO:0000259" key="12">
    <source>
        <dbReference type="Pfam" id="PF02931"/>
    </source>
</evidence>
<keyword evidence="14" id="KW-1185">Reference proteome</keyword>
<dbReference type="InterPro" id="IPR006028">
    <property type="entry name" value="GABAA/Glycine_rcpt"/>
</dbReference>
<dbReference type="PROSITE" id="PS00236">
    <property type="entry name" value="NEUROTR_ION_CHANNEL"/>
    <property type="match status" value="1"/>
</dbReference>
<dbReference type="Pfam" id="PF02932">
    <property type="entry name" value="Neur_chan_memb"/>
    <property type="match status" value="1"/>
</dbReference>
<dbReference type="Gene3D" id="2.70.170.10">
    <property type="entry name" value="Neurotransmitter-gated ion-channel ligand-binding domain"/>
    <property type="match status" value="1"/>
</dbReference>
<dbReference type="WBParaSite" id="PSAMB.scaffold551size62451.g7000.t1">
    <property type="protein sequence ID" value="PSAMB.scaffold551size62451.g7000.t1"/>
    <property type="gene ID" value="PSAMB.scaffold551size62451.g7000"/>
</dbReference>
<keyword evidence="4" id="KW-1003">Cell membrane</keyword>
<evidence type="ECO:0000313" key="15">
    <source>
        <dbReference type="WBParaSite" id="PSAMB.scaffold551size62451.g7000.t1"/>
    </source>
</evidence>
<comment type="caution">
    <text evidence="11">Lacks conserved residue(s) required for the propagation of feature annotation.</text>
</comment>
<dbReference type="AlphaFoldDB" id="A0A914WXX8"/>
<dbReference type="InterPro" id="IPR036719">
    <property type="entry name" value="Neuro-gated_channel_TM_sf"/>
</dbReference>
<evidence type="ECO:0000256" key="5">
    <source>
        <dbReference type="ARBA" id="ARBA00022692"/>
    </source>
</evidence>
<dbReference type="NCBIfam" id="TIGR00860">
    <property type="entry name" value="LIC"/>
    <property type="match status" value="1"/>
</dbReference>
<evidence type="ECO:0000256" key="8">
    <source>
        <dbReference type="ARBA" id="ARBA00023065"/>
    </source>
</evidence>
<dbReference type="InterPro" id="IPR038050">
    <property type="entry name" value="Neuro_actylchol_rec"/>
</dbReference>
<evidence type="ECO:0000256" key="7">
    <source>
        <dbReference type="ARBA" id="ARBA00022989"/>
    </source>
</evidence>
<reference evidence="15" key="1">
    <citation type="submission" date="2022-11" db="UniProtKB">
        <authorList>
            <consortium name="WormBaseParasite"/>
        </authorList>
    </citation>
    <scope>IDENTIFICATION</scope>
</reference>
<sequence length="541" mass="61265">MYPTNATVLSTTSMPPFGSQALSTSTAALNVVNLLWGILLPSVASPVDIWSFDCNNDNNLTISKNVLHSLINENYDKYLIPGRGGANVTMELVVQTVSEISEISASFTADLLLSQIWHDDRLKFTHLTPCLENLTLNHMMVDKIWLPYVCFVNSKASMLHASPSPNTFLMIYPNGTVWVNYRLRVEGPCYMDLALFPMDIQECELVLESYAYNAAKVRLDWRGWSPVFSYASKSKLPDFEMLEMRWSKSEFYYAAGKWDQLSVQFFFARQYGFYILQMYMPTYASVFISWIAFWLDNRALPARITLGVSSLMALTFQYGNVAKSLPRVSYVKAIDVWMFACVGFIFLSLIELAIVGCCDRLAKREETRRKMALRRRAITSDHASFDPYMNMHSDSEYGTMTFANIATPTHSNSANNFYKSGGERNGNCAANNHLHEHLLSATEQLLGDIPLKKMSKRSRRIAQNKHGLLAGMRAMTALNSKLTPGDPDAHHRVPRWKSPDFIDGVSQKLFPVAFTVFNLVYWFYYAGQHVAVANANNVKSH</sequence>
<evidence type="ECO:0000313" key="14">
    <source>
        <dbReference type="Proteomes" id="UP000887566"/>
    </source>
</evidence>
<dbReference type="SUPFAM" id="SSF63712">
    <property type="entry name" value="Nicotinic receptor ligand binding domain-like"/>
    <property type="match status" value="1"/>
</dbReference>
<name>A0A914WXX8_9BILA</name>
<proteinExistence type="inferred from homology"/>
<dbReference type="Proteomes" id="UP000887566">
    <property type="component" value="Unplaced"/>
</dbReference>
<dbReference type="Pfam" id="PF02931">
    <property type="entry name" value="Neur_chan_LBD"/>
    <property type="match status" value="1"/>
</dbReference>
<evidence type="ECO:0000256" key="2">
    <source>
        <dbReference type="ARBA" id="ARBA00004236"/>
    </source>
</evidence>
<evidence type="ECO:0000259" key="13">
    <source>
        <dbReference type="Pfam" id="PF02932"/>
    </source>
</evidence>
<dbReference type="GO" id="GO:0005886">
    <property type="term" value="C:plasma membrane"/>
    <property type="evidence" value="ECO:0007669"/>
    <property type="project" value="UniProtKB-SubCell"/>
</dbReference>
<evidence type="ECO:0000256" key="3">
    <source>
        <dbReference type="ARBA" id="ARBA00022448"/>
    </source>
</evidence>
<dbReference type="InterPro" id="IPR006201">
    <property type="entry name" value="Neur_channel"/>
</dbReference>
<feature type="transmembrane region" description="Helical" evidence="11">
    <location>
        <begin position="300"/>
        <end position="316"/>
    </location>
</feature>
<accession>A0A914WXX8</accession>
<dbReference type="SUPFAM" id="SSF90112">
    <property type="entry name" value="Neurotransmitter-gated ion-channel transmembrane pore"/>
    <property type="match status" value="1"/>
</dbReference>